<dbReference type="InterPro" id="IPR025966">
    <property type="entry name" value="OppC_N"/>
</dbReference>
<dbReference type="GO" id="GO:0055085">
    <property type="term" value="P:transmembrane transport"/>
    <property type="evidence" value="ECO:0007669"/>
    <property type="project" value="InterPro"/>
</dbReference>
<reference evidence="7 8" key="1">
    <citation type="submission" date="2019-08" db="EMBL/GenBank/DDBJ databases">
        <title>Genome sequence of Psychrobacter frigidicola ACAM304 (type strain).</title>
        <authorList>
            <person name="Bowman J.P."/>
        </authorList>
    </citation>
    <scope>NUCLEOTIDE SEQUENCE [LARGE SCALE GENOMIC DNA]</scope>
    <source>
        <strain evidence="7 8">ACAM 304</strain>
    </source>
</reference>
<dbReference type="GO" id="GO:0005886">
    <property type="term" value="C:plasma membrane"/>
    <property type="evidence" value="ECO:0007669"/>
    <property type="project" value="UniProtKB-SubCell"/>
</dbReference>
<keyword evidence="3 5" id="KW-1133">Transmembrane helix</keyword>
<feature type="domain" description="ABC transmembrane type-1" evidence="6">
    <location>
        <begin position="148"/>
        <end position="340"/>
    </location>
</feature>
<organism evidence="7 8">
    <name type="scientific">Psychrobacter frigidicola</name>
    <dbReference type="NCBI Taxonomy" id="45611"/>
    <lineage>
        <taxon>Bacteria</taxon>
        <taxon>Pseudomonadati</taxon>
        <taxon>Pseudomonadota</taxon>
        <taxon>Gammaproteobacteria</taxon>
        <taxon>Moraxellales</taxon>
        <taxon>Moraxellaceae</taxon>
        <taxon>Psychrobacter</taxon>
    </lineage>
</organism>
<evidence type="ECO:0000256" key="1">
    <source>
        <dbReference type="ARBA" id="ARBA00004651"/>
    </source>
</evidence>
<keyword evidence="4 5" id="KW-0472">Membrane</keyword>
<feature type="transmembrane region" description="Helical" evidence="5">
    <location>
        <begin position="28"/>
        <end position="50"/>
    </location>
</feature>
<dbReference type="InterPro" id="IPR035906">
    <property type="entry name" value="MetI-like_sf"/>
</dbReference>
<accession>A0A5C7A5R7</accession>
<keyword evidence="5" id="KW-0813">Transport</keyword>
<comment type="caution">
    <text evidence="7">The sequence shown here is derived from an EMBL/GenBank/DDBJ whole genome shotgun (WGS) entry which is preliminary data.</text>
</comment>
<evidence type="ECO:0000256" key="2">
    <source>
        <dbReference type="ARBA" id="ARBA00022692"/>
    </source>
</evidence>
<name>A0A5C7A5R7_9GAMM</name>
<evidence type="ECO:0000256" key="4">
    <source>
        <dbReference type="ARBA" id="ARBA00023136"/>
    </source>
</evidence>
<keyword evidence="8" id="KW-1185">Reference proteome</keyword>
<feature type="transmembrane region" description="Helical" evidence="5">
    <location>
        <begin position="213"/>
        <end position="230"/>
    </location>
</feature>
<sequence>MPHLSKPKKRRLNPIWQARLNRFLHNRLGMISLVIFTLVFVICMAVNVIANDKPLLVQYDGDYYFPVLKAYPETTFGGIFETETNYKDPAVQALIGANGYYLMPPIPFADQTPNVELAIPYPAAPNSQNWLGTDDMGRDVLARILYGLRVSLIFGLALTIAGAMIGIVVGAIQGYYGGWVDLAGQRFMEVWGGMPQLFMIIILVSLFSPNITVLFALMLLFGWMGLVGLVRAEFLRARNFDYVRAARNLGVSDSQIMRRHILPNALASSLSQLPFILTANIIALTSLDFLGYGLPPGSASLGELMVQGKNNLDAPWLALSGFFSLTLILSLLIFIGEALRDAFDPRRS</sequence>
<feature type="transmembrane region" description="Helical" evidence="5">
    <location>
        <begin position="273"/>
        <end position="294"/>
    </location>
</feature>
<dbReference type="OrthoDB" id="9805884at2"/>
<dbReference type="SUPFAM" id="SSF161098">
    <property type="entry name" value="MetI-like"/>
    <property type="match status" value="1"/>
</dbReference>
<proteinExistence type="inferred from homology"/>
<evidence type="ECO:0000259" key="6">
    <source>
        <dbReference type="PROSITE" id="PS50928"/>
    </source>
</evidence>
<comment type="subcellular location">
    <subcellularLocation>
        <location evidence="1 5">Cell membrane</location>
        <topology evidence="1 5">Multi-pass membrane protein</topology>
    </subcellularLocation>
</comment>
<dbReference type="GO" id="GO:0042884">
    <property type="term" value="P:microcin transport"/>
    <property type="evidence" value="ECO:0007669"/>
    <property type="project" value="TreeGrafter"/>
</dbReference>
<dbReference type="NCBIfam" id="NF011596">
    <property type="entry name" value="PRK15021.1"/>
    <property type="match status" value="1"/>
</dbReference>
<dbReference type="Proteomes" id="UP000321903">
    <property type="component" value="Unassembled WGS sequence"/>
</dbReference>
<protein>
    <submittedName>
        <fullName evidence="7">ABC transporter permease</fullName>
    </submittedName>
</protein>
<feature type="transmembrane region" description="Helical" evidence="5">
    <location>
        <begin position="152"/>
        <end position="176"/>
    </location>
</feature>
<dbReference type="EMBL" id="VORZ01000001">
    <property type="protein sequence ID" value="TXD98612.1"/>
    <property type="molecule type" value="Genomic_DNA"/>
</dbReference>
<feature type="transmembrane region" description="Helical" evidence="5">
    <location>
        <begin position="314"/>
        <end position="339"/>
    </location>
</feature>
<dbReference type="CDD" id="cd06261">
    <property type="entry name" value="TM_PBP2"/>
    <property type="match status" value="1"/>
</dbReference>
<comment type="similarity">
    <text evidence="5">Belongs to the binding-protein-dependent transport system permease family.</text>
</comment>
<evidence type="ECO:0000256" key="3">
    <source>
        <dbReference type="ARBA" id="ARBA00022989"/>
    </source>
</evidence>
<dbReference type="PANTHER" id="PTHR30325:SF0">
    <property type="entry name" value="INNER MEMBRANE ABC TRANSPORTER PERMEASE PROTEIN YEJE"/>
    <property type="match status" value="1"/>
</dbReference>
<dbReference type="InterPro" id="IPR000515">
    <property type="entry name" value="MetI-like"/>
</dbReference>
<dbReference type="Gene3D" id="1.10.3720.10">
    <property type="entry name" value="MetI-like"/>
    <property type="match status" value="1"/>
</dbReference>
<keyword evidence="2 5" id="KW-0812">Transmembrane</keyword>
<dbReference type="Pfam" id="PF00528">
    <property type="entry name" value="BPD_transp_1"/>
    <property type="match status" value="1"/>
</dbReference>
<dbReference type="PROSITE" id="PS50928">
    <property type="entry name" value="ABC_TM1"/>
    <property type="match status" value="1"/>
</dbReference>
<dbReference type="Pfam" id="PF12911">
    <property type="entry name" value="OppC_N"/>
    <property type="match status" value="1"/>
</dbReference>
<evidence type="ECO:0000313" key="8">
    <source>
        <dbReference type="Proteomes" id="UP000321903"/>
    </source>
</evidence>
<evidence type="ECO:0000313" key="7">
    <source>
        <dbReference type="EMBL" id="TXD98612.1"/>
    </source>
</evidence>
<gene>
    <name evidence="7" type="ORF">ES754_03105</name>
</gene>
<evidence type="ECO:0000256" key="5">
    <source>
        <dbReference type="RuleBase" id="RU363032"/>
    </source>
</evidence>
<dbReference type="AlphaFoldDB" id="A0A5C7A5R7"/>
<dbReference type="PANTHER" id="PTHR30325">
    <property type="entry name" value="MEMBRANE COMPONENT OF ABC TRANSPORTER"/>
    <property type="match status" value="1"/>
</dbReference>